<proteinExistence type="predicted"/>
<gene>
    <name evidence="2" type="ORF">LCGC14_1913730</name>
</gene>
<comment type="caution">
    <text evidence="2">The sequence shown here is derived from an EMBL/GenBank/DDBJ whole genome shotgun (WGS) entry which is preliminary data.</text>
</comment>
<evidence type="ECO:0000256" key="1">
    <source>
        <dbReference type="SAM" id="MobiDB-lite"/>
    </source>
</evidence>
<organism evidence="2">
    <name type="scientific">marine sediment metagenome</name>
    <dbReference type="NCBI Taxonomy" id="412755"/>
    <lineage>
        <taxon>unclassified sequences</taxon>
        <taxon>metagenomes</taxon>
        <taxon>ecological metagenomes</taxon>
    </lineage>
</organism>
<dbReference type="EMBL" id="LAZR01020259">
    <property type="protein sequence ID" value="KKL89534.1"/>
    <property type="molecule type" value="Genomic_DNA"/>
</dbReference>
<protein>
    <submittedName>
        <fullName evidence="2">Uncharacterized protein</fullName>
    </submittedName>
</protein>
<reference evidence="2" key="1">
    <citation type="journal article" date="2015" name="Nature">
        <title>Complex archaea that bridge the gap between prokaryotes and eukaryotes.</title>
        <authorList>
            <person name="Spang A."/>
            <person name="Saw J.H."/>
            <person name="Jorgensen S.L."/>
            <person name="Zaremba-Niedzwiedzka K."/>
            <person name="Martijn J."/>
            <person name="Lind A.E."/>
            <person name="van Eijk R."/>
            <person name="Schleper C."/>
            <person name="Guy L."/>
            <person name="Ettema T.J."/>
        </authorList>
    </citation>
    <scope>NUCLEOTIDE SEQUENCE</scope>
</reference>
<sequence length="192" mass="21677">MENDYAIALPELDDDQILATDENGQELLYFAVNWGGKTVRLHYPRFAHWQKFCQCVLNILNQIGFALDEVDLDAATEDRDAWTDLAGRFLFLRDVHPKVKRAFFTYLRPTVDELDEKESRAWLTANAPLDSVVRMFCALLTPERMLKKNVRFAIQTICQTSAGQLSTPSSTSSGAGQKSEPISPQPWSSGFS</sequence>
<dbReference type="AlphaFoldDB" id="A0A0F9FSN1"/>
<accession>A0A0F9FSN1</accession>
<feature type="region of interest" description="Disordered" evidence="1">
    <location>
        <begin position="163"/>
        <end position="192"/>
    </location>
</feature>
<evidence type="ECO:0000313" key="2">
    <source>
        <dbReference type="EMBL" id="KKL89534.1"/>
    </source>
</evidence>
<name>A0A0F9FSN1_9ZZZZ</name>